<feature type="coiled-coil region" evidence="1">
    <location>
        <begin position="44"/>
        <end position="71"/>
    </location>
</feature>
<keyword evidence="2" id="KW-0472">Membrane</keyword>
<name>A0A937FUU1_9BACT</name>
<evidence type="ECO:0000313" key="3">
    <source>
        <dbReference type="EMBL" id="MBL6444705.1"/>
    </source>
</evidence>
<dbReference type="Proteomes" id="UP000614216">
    <property type="component" value="Unassembled WGS sequence"/>
</dbReference>
<keyword evidence="4" id="KW-1185">Reference proteome</keyword>
<sequence length="200" mass="23118">MSLLDVIKVVSGIIVSLAGAGGIVFFLVKLSANTLADNYKQKVKHSFEKELESYKSQIDILRATVLKYNDRQFELYLDLWRNLQELKFACIDLWNIADKMKLVTFRRALIKCDRQIETSSILIDVDHYSELRRIIQSFQDYNFGKERLIESRSLTGVSGRITAPMIQEMINHNRLAMERCLELIESIKDEIQLTINGKKG</sequence>
<dbReference type="EMBL" id="JAEUGD010000001">
    <property type="protein sequence ID" value="MBL6444705.1"/>
    <property type="molecule type" value="Genomic_DNA"/>
</dbReference>
<keyword evidence="2" id="KW-0812">Transmembrane</keyword>
<protein>
    <submittedName>
        <fullName evidence="3">Uncharacterized protein</fullName>
    </submittedName>
</protein>
<feature type="transmembrane region" description="Helical" evidence="2">
    <location>
        <begin position="6"/>
        <end position="28"/>
    </location>
</feature>
<comment type="caution">
    <text evidence="3">The sequence shown here is derived from an EMBL/GenBank/DDBJ whole genome shotgun (WGS) entry which is preliminary data.</text>
</comment>
<dbReference type="RefSeq" id="WP_202854250.1">
    <property type="nucleotide sequence ID" value="NZ_JAEUGD010000001.1"/>
</dbReference>
<keyword evidence="1" id="KW-0175">Coiled coil</keyword>
<keyword evidence="2" id="KW-1133">Transmembrane helix</keyword>
<proteinExistence type="predicted"/>
<evidence type="ECO:0000256" key="2">
    <source>
        <dbReference type="SAM" id="Phobius"/>
    </source>
</evidence>
<evidence type="ECO:0000313" key="4">
    <source>
        <dbReference type="Proteomes" id="UP000614216"/>
    </source>
</evidence>
<evidence type="ECO:0000256" key="1">
    <source>
        <dbReference type="SAM" id="Coils"/>
    </source>
</evidence>
<organism evidence="3 4">
    <name type="scientific">Fulvivirga marina</name>
    <dbReference type="NCBI Taxonomy" id="2494733"/>
    <lineage>
        <taxon>Bacteria</taxon>
        <taxon>Pseudomonadati</taxon>
        <taxon>Bacteroidota</taxon>
        <taxon>Cytophagia</taxon>
        <taxon>Cytophagales</taxon>
        <taxon>Fulvivirgaceae</taxon>
        <taxon>Fulvivirga</taxon>
    </lineage>
</organism>
<gene>
    <name evidence="3" type="ORF">JMN32_00185</name>
</gene>
<accession>A0A937FUU1</accession>
<dbReference type="AlphaFoldDB" id="A0A937FUU1"/>
<reference evidence="3" key="1">
    <citation type="submission" date="2021-01" db="EMBL/GenBank/DDBJ databases">
        <title>Fulvivirga kasyanovii gen. nov., sp nov., a novel member of the phylum Bacteroidetes isolated from seawater in a mussel farm.</title>
        <authorList>
            <person name="Zhao L.-H."/>
            <person name="Wang Z.-J."/>
        </authorList>
    </citation>
    <scope>NUCLEOTIDE SEQUENCE</scope>
    <source>
        <strain evidence="3">29W222</strain>
    </source>
</reference>